<comment type="caution">
    <text evidence="1">The sequence shown here is derived from an EMBL/GenBank/DDBJ whole genome shotgun (WGS) entry which is preliminary data.</text>
</comment>
<proteinExistence type="predicted"/>
<reference evidence="1" key="2">
    <citation type="submission" date="2020-09" db="EMBL/GenBank/DDBJ databases">
        <authorList>
            <person name="Sun Q."/>
            <person name="Zhou Y."/>
        </authorList>
    </citation>
    <scope>NUCLEOTIDE SEQUENCE</scope>
    <source>
        <strain evidence="1">CGMCC 1.15448</strain>
    </source>
</reference>
<dbReference type="Proteomes" id="UP000607559">
    <property type="component" value="Unassembled WGS sequence"/>
</dbReference>
<reference evidence="1" key="1">
    <citation type="journal article" date="2014" name="Int. J. Syst. Evol. Microbiol.">
        <title>Complete genome sequence of Corynebacterium casei LMG S-19264T (=DSM 44701T), isolated from a smear-ripened cheese.</title>
        <authorList>
            <consortium name="US DOE Joint Genome Institute (JGI-PGF)"/>
            <person name="Walter F."/>
            <person name="Albersmeier A."/>
            <person name="Kalinowski J."/>
            <person name="Ruckert C."/>
        </authorList>
    </citation>
    <scope>NUCLEOTIDE SEQUENCE</scope>
    <source>
        <strain evidence="1">CGMCC 1.15448</strain>
    </source>
</reference>
<organism evidence="1 2">
    <name type="scientific">Puia dinghuensis</name>
    <dbReference type="NCBI Taxonomy" id="1792502"/>
    <lineage>
        <taxon>Bacteria</taxon>
        <taxon>Pseudomonadati</taxon>
        <taxon>Bacteroidota</taxon>
        <taxon>Chitinophagia</taxon>
        <taxon>Chitinophagales</taxon>
        <taxon>Chitinophagaceae</taxon>
        <taxon>Puia</taxon>
    </lineage>
</organism>
<protein>
    <submittedName>
        <fullName evidence="1">Uncharacterized protein</fullName>
    </submittedName>
</protein>
<dbReference type="EMBL" id="BMJC01000003">
    <property type="protein sequence ID" value="GGB01826.1"/>
    <property type="molecule type" value="Genomic_DNA"/>
</dbReference>
<sequence length="470" mass="52947">MIDGIQLVHYAPDRTHLTALSCWEVLVNEKTGQRVDDVRRASFRGLNMELKPAATGYRLTINGSLHKYHNGGEHNADAFPFTGLLDTISGLCAAIGVMPDRLELHGIEIGLNIPLPFTPLRVLNNAVCYKNKPFQLIHKRNKRKGLLCCLWDYDIKLYDKAAQSDTDCGDLLRFEVKVNKMRYLDGYGLTHLEALTDPGKVYPLIQVLTDALGGIIWTDKAAQLDRMNDREQKQWLYLGSPASWEAMNKYQLRDSRKKLAALFGRYVDHPISAVIAPLLVTTWKQQFAGSSEADNAPPFHRLSEKLEAVNLPTFSPLECIKEKVREKDQELTKPLAGFSGKEDLYIKKINNVTGPISILPSRRCISCGRDISGQDKRSRFCSEKVYGPKAKQCRNRDSNKRRDHKRILSKAKQGNRLINVRYRNNQGAVYTLHPTELAISRDWLDRVEDITILPPAGGPKEGAGKGTGEK</sequence>
<gene>
    <name evidence="1" type="ORF">GCM10011511_26290</name>
</gene>
<evidence type="ECO:0000313" key="2">
    <source>
        <dbReference type="Proteomes" id="UP000607559"/>
    </source>
</evidence>
<keyword evidence="2" id="KW-1185">Reference proteome</keyword>
<dbReference type="AlphaFoldDB" id="A0A8J2UDA2"/>
<dbReference type="RefSeq" id="WP_188932348.1">
    <property type="nucleotide sequence ID" value="NZ_BMJC01000003.1"/>
</dbReference>
<evidence type="ECO:0000313" key="1">
    <source>
        <dbReference type="EMBL" id="GGB01826.1"/>
    </source>
</evidence>
<accession>A0A8J2UDA2</accession>
<name>A0A8J2UDA2_9BACT</name>